<proteinExistence type="predicted"/>
<organism evidence="1 2">
    <name type="scientific">Plasmopara halstedii</name>
    <name type="common">Downy mildew of sunflower</name>
    <dbReference type="NCBI Taxonomy" id="4781"/>
    <lineage>
        <taxon>Eukaryota</taxon>
        <taxon>Sar</taxon>
        <taxon>Stramenopiles</taxon>
        <taxon>Oomycota</taxon>
        <taxon>Peronosporomycetes</taxon>
        <taxon>Peronosporales</taxon>
        <taxon>Peronosporaceae</taxon>
        <taxon>Plasmopara</taxon>
    </lineage>
</organism>
<evidence type="ECO:0000313" key="1">
    <source>
        <dbReference type="EMBL" id="CEG38446.1"/>
    </source>
</evidence>
<protein>
    <submittedName>
        <fullName evidence="1">Uncharacterized protein</fullName>
    </submittedName>
</protein>
<name>A0A0P1ACN3_PLAHL</name>
<accession>A0A0P1ACN3</accession>
<sequence>MSAMIKYLHKQATLGKRKRYVHSEVDSNQGKQLLSNLDVQFELVHTIPLATGQWSSIDPYKWEGFIATNGEEVVLSEEQQRKRCRKYVEDNIGARVVTWCENAD</sequence>
<dbReference type="OrthoDB" id="146046at2759"/>
<dbReference type="GeneID" id="36403575"/>
<evidence type="ECO:0000313" key="2">
    <source>
        <dbReference type="Proteomes" id="UP000054928"/>
    </source>
</evidence>
<dbReference type="Proteomes" id="UP000054928">
    <property type="component" value="Unassembled WGS sequence"/>
</dbReference>
<keyword evidence="2" id="KW-1185">Reference proteome</keyword>
<dbReference type="RefSeq" id="XP_024574815.1">
    <property type="nucleotide sequence ID" value="XM_024723883.1"/>
</dbReference>
<reference evidence="2" key="1">
    <citation type="submission" date="2014-09" db="EMBL/GenBank/DDBJ databases">
        <authorList>
            <person name="Sharma Rahul"/>
            <person name="Thines Marco"/>
        </authorList>
    </citation>
    <scope>NUCLEOTIDE SEQUENCE [LARGE SCALE GENOMIC DNA]</scope>
</reference>
<dbReference type="AlphaFoldDB" id="A0A0P1ACN3"/>
<dbReference type="EMBL" id="CCYD01000322">
    <property type="protein sequence ID" value="CEG38446.1"/>
    <property type="molecule type" value="Genomic_DNA"/>
</dbReference>